<dbReference type="InterPro" id="IPR002104">
    <property type="entry name" value="Integrase_catalytic"/>
</dbReference>
<keyword evidence="6 10" id="KW-0229">DNA integration</keyword>
<evidence type="ECO:0000256" key="5">
    <source>
        <dbReference type="ARBA" id="ARBA00022829"/>
    </source>
</evidence>
<dbReference type="GO" id="GO:0007059">
    <property type="term" value="P:chromosome segregation"/>
    <property type="evidence" value="ECO:0007669"/>
    <property type="project" value="UniProtKB-UniRule"/>
</dbReference>
<organism evidence="14 15">
    <name type="scientific">Gracilimonas mengyeensis</name>
    <dbReference type="NCBI Taxonomy" id="1302730"/>
    <lineage>
        <taxon>Bacteria</taxon>
        <taxon>Pseudomonadati</taxon>
        <taxon>Balneolota</taxon>
        <taxon>Balneolia</taxon>
        <taxon>Balneolales</taxon>
        <taxon>Balneolaceae</taxon>
        <taxon>Gracilimonas</taxon>
    </lineage>
</organism>
<dbReference type="Pfam" id="PF02899">
    <property type="entry name" value="Phage_int_SAM_1"/>
    <property type="match status" value="1"/>
</dbReference>
<dbReference type="PANTHER" id="PTHR30349">
    <property type="entry name" value="PHAGE INTEGRASE-RELATED"/>
    <property type="match status" value="1"/>
</dbReference>
<dbReference type="EMBL" id="FXTP01000001">
    <property type="protein sequence ID" value="SMO39111.1"/>
    <property type="molecule type" value="Genomic_DNA"/>
</dbReference>
<evidence type="ECO:0000259" key="12">
    <source>
        <dbReference type="PROSITE" id="PS51898"/>
    </source>
</evidence>
<reference evidence="14 15" key="1">
    <citation type="submission" date="2017-05" db="EMBL/GenBank/DDBJ databases">
        <authorList>
            <person name="Varghese N."/>
            <person name="Submissions S."/>
        </authorList>
    </citation>
    <scope>NUCLEOTIDE SEQUENCE [LARGE SCALE GENOMIC DNA]</scope>
    <source>
        <strain evidence="14 15">DSM 21985</strain>
    </source>
</reference>
<evidence type="ECO:0000256" key="7">
    <source>
        <dbReference type="ARBA" id="ARBA00023125"/>
    </source>
</evidence>
<gene>
    <name evidence="10" type="primary">xerC</name>
    <name evidence="14" type="ORF">SAMN06265219_101399</name>
</gene>
<dbReference type="Gene3D" id="1.10.443.10">
    <property type="entry name" value="Intergrase catalytic core"/>
    <property type="match status" value="1"/>
</dbReference>
<dbReference type="NCBIfam" id="NF001399">
    <property type="entry name" value="PRK00283.1"/>
    <property type="match status" value="1"/>
</dbReference>
<evidence type="ECO:0000256" key="2">
    <source>
        <dbReference type="ARBA" id="ARBA00006657"/>
    </source>
</evidence>
<dbReference type="AlphaFoldDB" id="A0A521AWL1"/>
<dbReference type="InterPro" id="IPR011931">
    <property type="entry name" value="Recomb_XerC"/>
</dbReference>
<comment type="subcellular location">
    <subcellularLocation>
        <location evidence="1 10">Cytoplasm</location>
    </subcellularLocation>
</comment>
<accession>A0A521AWL1</accession>
<dbReference type="PANTHER" id="PTHR30349:SF77">
    <property type="entry name" value="TYROSINE RECOMBINASE XERC"/>
    <property type="match status" value="1"/>
</dbReference>
<evidence type="ECO:0000256" key="8">
    <source>
        <dbReference type="ARBA" id="ARBA00023172"/>
    </source>
</evidence>
<feature type="domain" description="Core-binding (CB)" evidence="13">
    <location>
        <begin position="18"/>
        <end position="109"/>
    </location>
</feature>
<dbReference type="InterPro" id="IPR013762">
    <property type="entry name" value="Integrase-like_cat_sf"/>
</dbReference>
<comment type="subunit">
    <text evidence="10">Forms a cyclic heterotetrameric complex composed of two molecules of XerC and two molecules of XerD.</text>
</comment>
<dbReference type="HAMAP" id="MF_01808">
    <property type="entry name" value="Recomb_XerC_XerD"/>
    <property type="match status" value="1"/>
</dbReference>
<dbReference type="InterPro" id="IPR050090">
    <property type="entry name" value="Tyrosine_recombinase_XerCD"/>
</dbReference>
<evidence type="ECO:0000256" key="9">
    <source>
        <dbReference type="ARBA" id="ARBA00023306"/>
    </source>
</evidence>
<evidence type="ECO:0000313" key="14">
    <source>
        <dbReference type="EMBL" id="SMO39111.1"/>
    </source>
</evidence>
<dbReference type="Gene3D" id="1.10.150.130">
    <property type="match status" value="1"/>
</dbReference>
<dbReference type="Pfam" id="PF00589">
    <property type="entry name" value="Phage_integrase"/>
    <property type="match status" value="1"/>
</dbReference>
<evidence type="ECO:0000256" key="3">
    <source>
        <dbReference type="ARBA" id="ARBA00022490"/>
    </source>
</evidence>
<dbReference type="InterPro" id="IPR023009">
    <property type="entry name" value="Tyrosine_recombinase_XerC/XerD"/>
</dbReference>
<dbReference type="InterPro" id="IPR004107">
    <property type="entry name" value="Integrase_SAM-like_N"/>
</dbReference>
<dbReference type="InterPro" id="IPR011010">
    <property type="entry name" value="DNA_brk_join_enz"/>
</dbReference>
<evidence type="ECO:0000313" key="15">
    <source>
        <dbReference type="Proteomes" id="UP000317557"/>
    </source>
</evidence>
<keyword evidence="15" id="KW-1185">Reference proteome</keyword>
<keyword evidence="7 10" id="KW-0238">DNA-binding</keyword>
<dbReference type="SUPFAM" id="SSF56349">
    <property type="entry name" value="DNA breaking-rejoining enzymes"/>
    <property type="match status" value="1"/>
</dbReference>
<dbReference type="GO" id="GO:0006313">
    <property type="term" value="P:DNA transposition"/>
    <property type="evidence" value="ECO:0007669"/>
    <property type="project" value="UniProtKB-UniRule"/>
</dbReference>
<dbReference type="NCBIfam" id="TIGR02224">
    <property type="entry name" value="recomb_XerC"/>
    <property type="match status" value="1"/>
</dbReference>
<dbReference type="RefSeq" id="WP_246075106.1">
    <property type="nucleotide sequence ID" value="NZ_FXTP01000001.1"/>
</dbReference>
<keyword evidence="4 10" id="KW-0132">Cell division</keyword>
<evidence type="ECO:0000256" key="6">
    <source>
        <dbReference type="ARBA" id="ARBA00022908"/>
    </source>
</evidence>
<proteinExistence type="inferred from homology"/>
<dbReference type="PROSITE" id="PS51900">
    <property type="entry name" value="CB"/>
    <property type="match status" value="1"/>
</dbReference>
<dbReference type="GO" id="GO:0005737">
    <property type="term" value="C:cytoplasm"/>
    <property type="evidence" value="ECO:0007669"/>
    <property type="project" value="UniProtKB-SubCell"/>
</dbReference>
<keyword evidence="8 10" id="KW-0233">DNA recombination</keyword>
<feature type="active site" evidence="10">
    <location>
        <position position="268"/>
    </location>
</feature>
<dbReference type="GO" id="GO:0009037">
    <property type="term" value="F:tyrosine-based site-specific recombinase activity"/>
    <property type="evidence" value="ECO:0007669"/>
    <property type="project" value="UniProtKB-UniRule"/>
</dbReference>
<dbReference type="Proteomes" id="UP000317557">
    <property type="component" value="Unassembled WGS sequence"/>
</dbReference>
<evidence type="ECO:0000259" key="13">
    <source>
        <dbReference type="PROSITE" id="PS51900"/>
    </source>
</evidence>
<feature type="active site" evidence="10">
    <location>
        <position position="170"/>
    </location>
</feature>
<evidence type="ECO:0000256" key="1">
    <source>
        <dbReference type="ARBA" id="ARBA00004496"/>
    </source>
</evidence>
<comment type="function">
    <text evidence="10">Site-specific tyrosine recombinase, which acts by catalyzing the cutting and rejoining of the recombining DNA molecules. The XerC-XerD complex is essential to convert dimers of the bacterial chromosome into monomers to permit their segregation at cell division. It also contributes to the segregational stability of plasmids.</text>
</comment>
<sequence length="324" mass="37292">MKAHTKRFHFCGLSDIFQRMKLLIEKYLKYLRVERNASEHTIISYRNDLESFLDFTAHYEDTSAEQIDITQINRLSIRLWLGDLSEKGLAKTTIARKVAALRSFFKYCFKRGHIDKNPAHLLVVPKKEKTLPKTATVQDIERMLDIVDTETVRGLQDRAILELFYGTGMRLSELTGLNLNDINLKQKQVTVKGKGNKQRIIPLGRTAISILEDFIKKRQKLFGKKTDEDAKKALFLAAGGQRIYGRAVRYMVDKYLSKTSEVTQKSPHVLRHSFATHMLDNGADIRIIKEFLGHANLAATQVYTHTSMERLKNVYEQAHPRAKN</sequence>
<feature type="active site" description="O-(3'-phospho-DNA)-tyrosine intermediate" evidence="10">
    <location>
        <position position="303"/>
    </location>
</feature>
<feature type="active site" evidence="10">
    <location>
        <position position="294"/>
    </location>
</feature>
<feature type="domain" description="Tyr recombinase" evidence="12">
    <location>
        <begin position="130"/>
        <end position="316"/>
    </location>
</feature>
<dbReference type="GO" id="GO:0051301">
    <property type="term" value="P:cell division"/>
    <property type="evidence" value="ECO:0007669"/>
    <property type="project" value="UniProtKB-UniRule"/>
</dbReference>
<protein>
    <recommendedName>
        <fullName evidence="10 11">Tyrosine recombinase XerC</fullName>
    </recommendedName>
</protein>
<dbReference type="GO" id="GO:0003677">
    <property type="term" value="F:DNA binding"/>
    <property type="evidence" value="ECO:0007669"/>
    <property type="project" value="UniProtKB-UniRule"/>
</dbReference>
<comment type="similarity">
    <text evidence="2 10">Belongs to the 'phage' integrase family. XerC subfamily.</text>
</comment>
<dbReference type="CDD" id="cd00798">
    <property type="entry name" value="INT_XerDC_C"/>
    <property type="match status" value="1"/>
</dbReference>
<feature type="active site" evidence="10">
    <location>
        <position position="271"/>
    </location>
</feature>
<evidence type="ECO:0000256" key="4">
    <source>
        <dbReference type="ARBA" id="ARBA00022618"/>
    </source>
</evidence>
<dbReference type="PROSITE" id="PS51898">
    <property type="entry name" value="TYR_RECOMBINASE"/>
    <property type="match status" value="1"/>
</dbReference>
<keyword evidence="3 10" id="KW-0963">Cytoplasm</keyword>
<dbReference type="InterPro" id="IPR044068">
    <property type="entry name" value="CB"/>
</dbReference>
<dbReference type="InterPro" id="IPR010998">
    <property type="entry name" value="Integrase_recombinase_N"/>
</dbReference>
<evidence type="ECO:0000256" key="11">
    <source>
        <dbReference type="NCBIfam" id="TIGR02224"/>
    </source>
</evidence>
<name>A0A521AWL1_9BACT</name>
<keyword evidence="9 10" id="KW-0131">Cell cycle</keyword>
<feature type="active site" evidence="10">
    <location>
        <position position="194"/>
    </location>
</feature>
<keyword evidence="5 10" id="KW-0159">Chromosome partition</keyword>
<evidence type="ECO:0000256" key="10">
    <source>
        <dbReference type="HAMAP-Rule" id="MF_01808"/>
    </source>
</evidence>